<dbReference type="AlphaFoldDB" id="A0A397W8F7"/>
<proteinExistence type="predicted"/>
<dbReference type="OrthoDB" id="2355481at2759"/>
<evidence type="ECO:0000313" key="3">
    <source>
        <dbReference type="Proteomes" id="UP000266673"/>
    </source>
</evidence>
<gene>
    <name evidence="2" type="ORF">C2G38_2055776</name>
</gene>
<dbReference type="EMBL" id="QKWP01000028">
    <property type="protein sequence ID" value="RIB29857.1"/>
    <property type="molecule type" value="Genomic_DNA"/>
</dbReference>
<keyword evidence="1" id="KW-0812">Transmembrane</keyword>
<keyword evidence="1" id="KW-0472">Membrane</keyword>
<comment type="caution">
    <text evidence="2">The sequence shown here is derived from an EMBL/GenBank/DDBJ whole genome shotgun (WGS) entry which is preliminary data.</text>
</comment>
<keyword evidence="3" id="KW-1185">Reference proteome</keyword>
<protein>
    <submittedName>
        <fullName evidence="2">Uncharacterized protein</fullName>
    </submittedName>
</protein>
<accession>A0A397W8F7</accession>
<evidence type="ECO:0000313" key="2">
    <source>
        <dbReference type="EMBL" id="RIB29857.1"/>
    </source>
</evidence>
<dbReference type="STRING" id="44941.A0A397W8F7"/>
<dbReference type="Proteomes" id="UP000266673">
    <property type="component" value="Unassembled WGS sequence"/>
</dbReference>
<sequence>MGCGNGVIYTVIEACHALKFLNSIYHNIKYSKSLTSGNRHSKFKKIVKKTRKIIVRFIQLHPITWRLLDIDGHEQRMLRIDHILFNSEIFNSEINKQNKQNKYQLPDDLKPDDSLLHEKSLHMPQYSSWEDKKNTISKALTNDDPIYLGYLLEYYSNKAVEDIGWMISVGKILPDLYEASHDPKNSNIGFFKSFIQLLLYKSCFCDKVLDMPFFDFLVIQPSMNNSLEVFIPITQLIPLDSKLKLKVEEIRKDKIPDVQMVPFIDFATNHKRKKGHIYMNYLKSVLLPNKYSPHDECRLPFLSLLEKVEEYPDDSFYCNPSAEAIMNFMWHASKSHWRNKLYIFIIYFLSYPIISWMYIAHIQITALNMGLNMLKVTYIWHL</sequence>
<keyword evidence="1" id="KW-1133">Transmembrane helix</keyword>
<feature type="transmembrane region" description="Helical" evidence="1">
    <location>
        <begin position="341"/>
        <end position="364"/>
    </location>
</feature>
<organism evidence="2 3">
    <name type="scientific">Gigaspora rosea</name>
    <dbReference type="NCBI Taxonomy" id="44941"/>
    <lineage>
        <taxon>Eukaryota</taxon>
        <taxon>Fungi</taxon>
        <taxon>Fungi incertae sedis</taxon>
        <taxon>Mucoromycota</taxon>
        <taxon>Glomeromycotina</taxon>
        <taxon>Glomeromycetes</taxon>
        <taxon>Diversisporales</taxon>
        <taxon>Gigasporaceae</taxon>
        <taxon>Gigaspora</taxon>
    </lineage>
</organism>
<reference evidence="2 3" key="1">
    <citation type="submission" date="2018-06" db="EMBL/GenBank/DDBJ databases">
        <title>Comparative genomics reveals the genomic features of Rhizophagus irregularis, R. cerebriforme, R. diaphanum and Gigaspora rosea, and their symbiotic lifestyle signature.</title>
        <authorList>
            <person name="Morin E."/>
            <person name="San Clemente H."/>
            <person name="Chen E.C.H."/>
            <person name="De La Providencia I."/>
            <person name="Hainaut M."/>
            <person name="Kuo A."/>
            <person name="Kohler A."/>
            <person name="Murat C."/>
            <person name="Tang N."/>
            <person name="Roy S."/>
            <person name="Loubradou J."/>
            <person name="Henrissat B."/>
            <person name="Grigoriev I.V."/>
            <person name="Corradi N."/>
            <person name="Roux C."/>
            <person name="Martin F.M."/>
        </authorList>
    </citation>
    <scope>NUCLEOTIDE SEQUENCE [LARGE SCALE GENOMIC DNA]</scope>
    <source>
        <strain evidence="2 3">DAOM 194757</strain>
    </source>
</reference>
<evidence type="ECO:0000256" key="1">
    <source>
        <dbReference type="SAM" id="Phobius"/>
    </source>
</evidence>
<name>A0A397W8F7_9GLOM</name>